<evidence type="ECO:0008006" key="4">
    <source>
        <dbReference type="Google" id="ProtNLM"/>
    </source>
</evidence>
<dbReference type="RefSeq" id="WP_131762089.1">
    <property type="nucleotide sequence ID" value="NZ_CAACUY010000209.1"/>
</dbReference>
<gene>
    <name evidence="2" type="ORF">ACFQZM_16925</name>
</gene>
<dbReference type="Gene3D" id="2.130.10.10">
    <property type="entry name" value="YVTN repeat-like/Quinoprotein amine dehydrogenase"/>
    <property type="match status" value="1"/>
</dbReference>
<comment type="caution">
    <text evidence="2">The sequence shown here is derived from an EMBL/GenBank/DDBJ whole genome shotgun (WGS) entry which is preliminary data.</text>
</comment>
<name>A0ABW2XIE4_9ACTN</name>
<evidence type="ECO:0000256" key="1">
    <source>
        <dbReference type="SAM" id="MobiDB-lite"/>
    </source>
</evidence>
<proteinExistence type="predicted"/>
<dbReference type="EMBL" id="JBHTGP010000008">
    <property type="protein sequence ID" value="MFD0686184.1"/>
    <property type="molecule type" value="Genomic_DNA"/>
</dbReference>
<sequence>MATRRSILRGGLAAATGMLGPTGRPDDPVTRAPAGAARTSPQPPVLRSKAALAARGLREPGVLATALPIQPNGTTYQMAQSLAWLDSRHFAVGRWDGSMSVFAFNASPSAGPVIDVAVNSPAEQGVQMVARLTGRSLATSNDDRSLVVWTSGPGWRSLRPRIVPYEPRLGVATSAHIVEHSGHRALCVGHTTGWLSIWSVGSGGGIAFRDALDLRNPSPVNPWDLHDIRAVKPFDGGKAVTGSEDGYVCVIDVPAARVLSRTVFNPSAQRGINDLDVQGDDLLVVNCSVGKDDDNLWWFALDRGTWRPALKGRANLLVDERRPQAFAFNVVWAAYPPGRCWFVSTEEGALWMGTADAALDVIGYQAVTSPLGSALGWNTDPGRLALVSYDLYEFTTGI</sequence>
<dbReference type="PROSITE" id="PS51318">
    <property type="entry name" value="TAT"/>
    <property type="match status" value="1"/>
</dbReference>
<accession>A0ABW2XIE4</accession>
<evidence type="ECO:0000313" key="2">
    <source>
        <dbReference type="EMBL" id="MFD0686184.1"/>
    </source>
</evidence>
<dbReference type="InterPro" id="IPR006311">
    <property type="entry name" value="TAT_signal"/>
</dbReference>
<protein>
    <recommendedName>
        <fullName evidence="4">WD40 repeat domain-containing protein</fullName>
    </recommendedName>
</protein>
<reference evidence="3" key="1">
    <citation type="journal article" date="2019" name="Int. J. Syst. Evol. Microbiol.">
        <title>The Global Catalogue of Microorganisms (GCM) 10K type strain sequencing project: providing services to taxonomists for standard genome sequencing and annotation.</title>
        <authorList>
            <consortium name="The Broad Institute Genomics Platform"/>
            <consortium name="The Broad Institute Genome Sequencing Center for Infectious Disease"/>
            <person name="Wu L."/>
            <person name="Ma J."/>
        </authorList>
    </citation>
    <scope>NUCLEOTIDE SEQUENCE [LARGE SCALE GENOMIC DNA]</scope>
    <source>
        <strain evidence="3">JCM 9371</strain>
    </source>
</reference>
<organism evidence="2 3">
    <name type="scientific">Actinomadura fibrosa</name>
    <dbReference type="NCBI Taxonomy" id="111802"/>
    <lineage>
        <taxon>Bacteria</taxon>
        <taxon>Bacillati</taxon>
        <taxon>Actinomycetota</taxon>
        <taxon>Actinomycetes</taxon>
        <taxon>Streptosporangiales</taxon>
        <taxon>Thermomonosporaceae</taxon>
        <taxon>Actinomadura</taxon>
    </lineage>
</organism>
<dbReference type="SUPFAM" id="SSF50978">
    <property type="entry name" value="WD40 repeat-like"/>
    <property type="match status" value="1"/>
</dbReference>
<dbReference type="InterPro" id="IPR036322">
    <property type="entry name" value="WD40_repeat_dom_sf"/>
</dbReference>
<feature type="region of interest" description="Disordered" evidence="1">
    <location>
        <begin position="15"/>
        <end position="46"/>
    </location>
</feature>
<dbReference type="InterPro" id="IPR015943">
    <property type="entry name" value="WD40/YVTN_repeat-like_dom_sf"/>
</dbReference>
<evidence type="ECO:0000313" key="3">
    <source>
        <dbReference type="Proteomes" id="UP001597063"/>
    </source>
</evidence>
<keyword evidence="3" id="KW-1185">Reference proteome</keyword>
<dbReference type="Proteomes" id="UP001597063">
    <property type="component" value="Unassembled WGS sequence"/>
</dbReference>